<dbReference type="InterPro" id="IPR008936">
    <property type="entry name" value="Rho_GTPase_activation_prot"/>
</dbReference>
<dbReference type="GO" id="GO:0005096">
    <property type="term" value="F:GTPase activator activity"/>
    <property type="evidence" value="ECO:0007669"/>
    <property type="project" value="UniProtKB-KW"/>
</dbReference>
<feature type="compositionally biased region" description="Gly residues" evidence="2">
    <location>
        <begin position="76"/>
        <end position="86"/>
    </location>
</feature>
<accession>A0A2P2KDP4</accession>
<feature type="compositionally biased region" description="Acidic residues" evidence="2">
    <location>
        <begin position="38"/>
        <end position="57"/>
    </location>
</feature>
<dbReference type="PANTHER" id="PTHR23177:SF74">
    <property type="entry name" value="RHO GTPASE-ACTIVATING PROTEIN 3"/>
    <property type="match status" value="1"/>
</dbReference>
<feature type="region of interest" description="Disordered" evidence="2">
    <location>
        <begin position="72"/>
        <end position="93"/>
    </location>
</feature>
<dbReference type="InterPro" id="IPR036936">
    <property type="entry name" value="CRIB_dom_sf"/>
</dbReference>
<dbReference type="AlphaFoldDB" id="A0A2P2KDP4"/>
<dbReference type="CDD" id="cd00132">
    <property type="entry name" value="CRIB"/>
    <property type="match status" value="1"/>
</dbReference>
<feature type="region of interest" description="Disordered" evidence="2">
    <location>
        <begin position="36"/>
        <end position="57"/>
    </location>
</feature>
<dbReference type="InterPro" id="IPR044785">
    <property type="entry name" value="RopGAP1-5"/>
</dbReference>
<sequence>MTRLFRSKSCGLVGVTELNTVTPPSPFFHRSARITFVENEDNEEEEEEEYGDDEYDDDDAWRNPISTPFISPASRFGGGGGRGGCRGGDRGKNDDCSRNQSAIFDILVAALRKSLVTCSVEKEAVSSMDISWPMEVRHESHVTFDRFDGFLGLPSELEPEVPRKVPSASANVFGVSAKSMQCTYDDQGNSVPTILLMMQKRLYVEGGLKAEGIFRINAENSQEMYVRDQLNKGVVPRGIDIHCLAGLIKVCMLAYIIGQMGKFSNRFSV</sequence>
<evidence type="ECO:0000256" key="2">
    <source>
        <dbReference type="SAM" id="MobiDB-lite"/>
    </source>
</evidence>
<name>A0A2P2KDP4_RHIMU</name>
<organism evidence="4">
    <name type="scientific">Rhizophora mucronata</name>
    <name type="common">Asiatic mangrove</name>
    <dbReference type="NCBI Taxonomy" id="61149"/>
    <lineage>
        <taxon>Eukaryota</taxon>
        <taxon>Viridiplantae</taxon>
        <taxon>Streptophyta</taxon>
        <taxon>Embryophyta</taxon>
        <taxon>Tracheophyta</taxon>
        <taxon>Spermatophyta</taxon>
        <taxon>Magnoliopsida</taxon>
        <taxon>eudicotyledons</taxon>
        <taxon>Gunneridae</taxon>
        <taxon>Pentapetalae</taxon>
        <taxon>rosids</taxon>
        <taxon>fabids</taxon>
        <taxon>Malpighiales</taxon>
        <taxon>Rhizophoraceae</taxon>
        <taxon>Rhizophora</taxon>
    </lineage>
</organism>
<dbReference type="PANTHER" id="PTHR23177">
    <property type="entry name" value="MKIAA1688 PROTEIN"/>
    <property type="match status" value="1"/>
</dbReference>
<dbReference type="EMBL" id="GGEC01023370">
    <property type="protein sequence ID" value="MBX03854.1"/>
    <property type="molecule type" value="Transcribed_RNA"/>
</dbReference>
<dbReference type="SMART" id="SM00285">
    <property type="entry name" value="PBD"/>
    <property type="match status" value="1"/>
</dbReference>
<protein>
    <submittedName>
        <fullName evidence="4">Uncharacterized protein MANES_05G018300</fullName>
    </submittedName>
</protein>
<keyword evidence="1" id="KW-0343">GTPase activation</keyword>
<evidence type="ECO:0000313" key="4">
    <source>
        <dbReference type="EMBL" id="MBX03854.1"/>
    </source>
</evidence>
<reference evidence="4" key="1">
    <citation type="submission" date="2018-02" db="EMBL/GenBank/DDBJ databases">
        <title>Rhizophora mucronata_Transcriptome.</title>
        <authorList>
            <person name="Meera S.P."/>
            <person name="Sreeshan A."/>
            <person name="Augustine A."/>
        </authorList>
    </citation>
    <scope>NUCLEOTIDE SEQUENCE</scope>
    <source>
        <tissue evidence="4">Leaf</tissue>
    </source>
</reference>
<evidence type="ECO:0000259" key="3">
    <source>
        <dbReference type="SMART" id="SM00285"/>
    </source>
</evidence>
<dbReference type="Gene3D" id="1.10.555.10">
    <property type="entry name" value="Rho GTPase activation protein"/>
    <property type="match status" value="1"/>
</dbReference>
<feature type="domain" description="CRIB" evidence="3">
    <location>
        <begin position="130"/>
        <end position="164"/>
    </location>
</feature>
<dbReference type="Gene3D" id="3.90.810.10">
    <property type="entry name" value="CRIB domain"/>
    <property type="match status" value="1"/>
</dbReference>
<dbReference type="SUPFAM" id="SSF48350">
    <property type="entry name" value="GTPase activation domain, GAP"/>
    <property type="match status" value="1"/>
</dbReference>
<dbReference type="InterPro" id="IPR000095">
    <property type="entry name" value="CRIB_dom"/>
</dbReference>
<proteinExistence type="predicted"/>
<evidence type="ECO:0000256" key="1">
    <source>
        <dbReference type="ARBA" id="ARBA00022468"/>
    </source>
</evidence>